<keyword evidence="1" id="KW-0732">Signal</keyword>
<accession>A0A9P7QSY9</accession>
<reference evidence="2" key="1">
    <citation type="submission" date="2021-05" db="EMBL/GenBank/DDBJ databases">
        <title>Comparative genomics of three Colletotrichum scovillei strains and genetic complementation revealed genes involved fungal growth and virulence on chili pepper.</title>
        <authorList>
            <person name="Hsieh D.-K."/>
            <person name="Chuang S.-C."/>
            <person name="Chen C.-Y."/>
            <person name="Chao Y.-T."/>
            <person name="Lu M.-Y.J."/>
            <person name="Lee M.-H."/>
            <person name="Shih M.-C."/>
        </authorList>
    </citation>
    <scope>NUCLEOTIDE SEQUENCE</scope>
    <source>
        <strain evidence="2">Coll-153</strain>
    </source>
</reference>
<feature type="non-terminal residue" evidence="2">
    <location>
        <position position="54"/>
    </location>
</feature>
<gene>
    <name evidence="2" type="ORF">JMJ77_010040</name>
</gene>
<keyword evidence="3" id="KW-1185">Reference proteome</keyword>
<evidence type="ECO:0000313" key="2">
    <source>
        <dbReference type="EMBL" id="KAG7040936.1"/>
    </source>
</evidence>
<sequence length="54" mass="5955">MLALGWKLVFAASSTCSSFRIDYIVLNVSRWILPGNQASILTADHNFNPEGLIC</sequence>
<dbReference type="EMBL" id="JAESDN010000017">
    <property type="protein sequence ID" value="KAG7040936.1"/>
    <property type="molecule type" value="Genomic_DNA"/>
</dbReference>
<dbReference type="Proteomes" id="UP000699042">
    <property type="component" value="Unassembled WGS sequence"/>
</dbReference>
<feature type="chain" id="PRO_5040265619" evidence="1">
    <location>
        <begin position="19"/>
        <end position="54"/>
    </location>
</feature>
<organism evidence="2 3">
    <name type="scientific">Colletotrichum scovillei</name>
    <dbReference type="NCBI Taxonomy" id="1209932"/>
    <lineage>
        <taxon>Eukaryota</taxon>
        <taxon>Fungi</taxon>
        <taxon>Dikarya</taxon>
        <taxon>Ascomycota</taxon>
        <taxon>Pezizomycotina</taxon>
        <taxon>Sordariomycetes</taxon>
        <taxon>Hypocreomycetidae</taxon>
        <taxon>Glomerellales</taxon>
        <taxon>Glomerellaceae</taxon>
        <taxon>Colletotrichum</taxon>
        <taxon>Colletotrichum acutatum species complex</taxon>
    </lineage>
</organism>
<evidence type="ECO:0000313" key="3">
    <source>
        <dbReference type="Proteomes" id="UP000699042"/>
    </source>
</evidence>
<comment type="caution">
    <text evidence="2">The sequence shown here is derived from an EMBL/GenBank/DDBJ whole genome shotgun (WGS) entry which is preliminary data.</text>
</comment>
<name>A0A9P7QSY9_9PEZI</name>
<feature type="signal peptide" evidence="1">
    <location>
        <begin position="1"/>
        <end position="18"/>
    </location>
</feature>
<proteinExistence type="predicted"/>
<evidence type="ECO:0000256" key="1">
    <source>
        <dbReference type="SAM" id="SignalP"/>
    </source>
</evidence>
<protein>
    <submittedName>
        <fullName evidence="2">Uncharacterized protein</fullName>
    </submittedName>
</protein>
<dbReference type="AlphaFoldDB" id="A0A9P7QSY9"/>